<feature type="compositionally biased region" description="Low complexity" evidence="1">
    <location>
        <begin position="250"/>
        <end position="267"/>
    </location>
</feature>
<reference evidence="2" key="1">
    <citation type="journal article" date="2020" name="Stud. Mycol.">
        <title>101 Dothideomycetes genomes: a test case for predicting lifestyles and emergence of pathogens.</title>
        <authorList>
            <person name="Haridas S."/>
            <person name="Albert R."/>
            <person name="Binder M."/>
            <person name="Bloem J."/>
            <person name="Labutti K."/>
            <person name="Salamov A."/>
            <person name="Andreopoulos B."/>
            <person name="Baker S."/>
            <person name="Barry K."/>
            <person name="Bills G."/>
            <person name="Bluhm B."/>
            <person name="Cannon C."/>
            <person name="Castanera R."/>
            <person name="Culley D."/>
            <person name="Daum C."/>
            <person name="Ezra D."/>
            <person name="Gonzalez J."/>
            <person name="Henrissat B."/>
            <person name="Kuo A."/>
            <person name="Liang C."/>
            <person name="Lipzen A."/>
            <person name="Lutzoni F."/>
            <person name="Magnuson J."/>
            <person name="Mondo S."/>
            <person name="Nolan M."/>
            <person name="Ohm R."/>
            <person name="Pangilinan J."/>
            <person name="Park H.-J."/>
            <person name="Ramirez L."/>
            <person name="Alfaro M."/>
            <person name="Sun H."/>
            <person name="Tritt A."/>
            <person name="Yoshinaga Y."/>
            <person name="Zwiers L.-H."/>
            <person name="Turgeon B."/>
            <person name="Goodwin S."/>
            <person name="Spatafora J."/>
            <person name="Crous P."/>
            <person name="Grigoriev I."/>
        </authorList>
    </citation>
    <scope>NUCLEOTIDE SEQUENCE</scope>
    <source>
        <strain evidence="2">CBS 123094</strain>
    </source>
</reference>
<name>A0A6A5WZH8_9PLEO</name>
<proteinExistence type="predicted"/>
<evidence type="ECO:0000313" key="2">
    <source>
        <dbReference type="EMBL" id="KAF2006578.1"/>
    </source>
</evidence>
<dbReference type="EMBL" id="ML977559">
    <property type="protein sequence ID" value="KAF2006578.1"/>
    <property type="molecule type" value="Genomic_DNA"/>
</dbReference>
<dbReference type="OrthoDB" id="309640at2759"/>
<accession>A0A6A5WZH8</accession>
<feature type="region of interest" description="Disordered" evidence="1">
    <location>
        <begin position="126"/>
        <end position="198"/>
    </location>
</feature>
<feature type="region of interest" description="Disordered" evidence="1">
    <location>
        <begin position="298"/>
        <end position="318"/>
    </location>
</feature>
<evidence type="ECO:0000256" key="1">
    <source>
        <dbReference type="SAM" id="MobiDB-lite"/>
    </source>
</evidence>
<protein>
    <submittedName>
        <fullName evidence="2">Uncharacterized protein</fullName>
    </submittedName>
</protein>
<organism evidence="2 3">
    <name type="scientific">Amniculicola lignicola CBS 123094</name>
    <dbReference type="NCBI Taxonomy" id="1392246"/>
    <lineage>
        <taxon>Eukaryota</taxon>
        <taxon>Fungi</taxon>
        <taxon>Dikarya</taxon>
        <taxon>Ascomycota</taxon>
        <taxon>Pezizomycotina</taxon>
        <taxon>Dothideomycetes</taxon>
        <taxon>Pleosporomycetidae</taxon>
        <taxon>Pleosporales</taxon>
        <taxon>Amniculicolaceae</taxon>
        <taxon>Amniculicola</taxon>
    </lineage>
</organism>
<feature type="compositionally biased region" description="Low complexity" evidence="1">
    <location>
        <begin position="216"/>
        <end position="231"/>
    </location>
</feature>
<feature type="region of interest" description="Disordered" evidence="1">
    <location>
        <begin position="13"/>
        <end position="63"/>
    </location>
</feature>
<evidence type="ECO:0000313" key="3">
    <source>
        <dbReference type="Proteomes" id="UP000799779"/>
    </source>
</evidence>
<keyword evidence="3" id="KW-1185">Reference proteome</keyword>
<gene>
    <name evidence="2" type="ORF">P154DRAFT_219732</name>
</gene>
<feature type="region of interest" description="Disordered" evidence="1">
    <location>
        <begin position="210"/>
        <end position="269"/>
    </location>
</feature>
<feature type="compositionally biased region" description="Basic residues" evidence="1">
    <location>
        <begin position="22"/>
        <end position="38"/>
    </location>
</feature>
<feature type="compositionally biased region" description="Basic and acidic residues" evidence="1">
    <location>
        <begin position="298"/>
        <end position="307"/>
    </location>
</feature>
<sequence>MTSFIRRLLGLSAVDEPPPPIPHRRSHIPISPHSKRKSSISSASGRASKRSRTSSYAPSILPTEEYTSANYYDGVTRGYSADHGFATLDELRERERERVAAEGGGEAKRKGWEAEGVQWENVAATGRGSTATITGRAVGRKESVEQGERRRSSEGRKSSERKVSIGRRAASTRPRSRSMEETGRHPIGRSPTWVWPKKMGGFRNMEDVEEIDDTSSSETSLASSLENEGQELGSGSGSGDVLDLPIHIGSTTSESSTSSESVVVPPESSDKMPEELYFRQLELQSKVINSEWKREREDETLFEKEGPAEETESDDKPNAIARNILRDALKEDVRDIATIREWIIESFPEPIYAFKDVEIRDGMWANMDRIQLLVKEFFTWEHQGGNATLRRAFQSMEPETVRVIGCIASGGPGAQEGWRRLFKVGVQRRALVAGIIGNVLVEQVYQHALFGGTKEQLRDLQRIQIKEADRDGKSSRVYRTLYTFLIDPY</sequence>
<feature type="compositionally biased region" description="Basic and acidic residues" evidence="1">
    <location>
        <begin position="139"/>
        <end position="163"/>
    </location>
</feature>
<dbReference type="AlphaFoldDB" id="A0A6A5WZH8"/>
<dbReference type="Proteomes" id="UP000799779">
    <property type="component" value="Unassembled WGS sequence"/>
</dbReference>